<gene>
    <name evidence="6" type="ORF">CAAN4_D04676</name>
</gene>
<sequence length="918" mass="104481">MYVFPAFDSNYKTRKRTFKCCRVCRTKRLRCTISSSDYETVGCDNCQKSNIFCDLIVSKPSNSNQSQGTPINNPKGATSSLHTIPPPIQTHPRLSPPTQASSAPRPIEYSGSSSSSLPVAGAKVPIPTPLVNVDDYGGFPKYPSTTNLDPNIIPGVGSLPNTNIPNSNFNINAYPYNTRDRVPLNAGQSQQHHINPRDYPTNYDVSNQMIHNPYETAIAPKYIVPPDSIIPYTNVAEHSYPNPIPNPSLGIPSYDTSIPDTTSPRVIANNPPMLDTIKITPESLKREFGFNTSNKIQRPNLNEDQEKKEVIRSPSINIQSPNIPVQQPPSSTPSNYIRNIQMYRFLLSIDAFRLGLDDKTTKELAQLYFFKINSVFPIIYEDDFWKDFSKGLVPNIILYATIVVIARDKLAEQIFINNGVFQSSTFQVELETFYNNLILKIRQLLLVLPELGDDNKLARFICQLLLTLHFNFNKYGNEQSSHDLTDCINYAFSLGIHLKYGTINRPTQGNETIVSVDTPEKIKYLYNLWWIILIFDRMNAILNSKAIFIKNEDYNVDESKDETILRLIKISKSIENMLTELYSPSNVSTREKGTIPTEHVTFYENEFKIHDQDFDTKFNVFKSKTVIDHQESFLPKLSKSDYQDNIHYLLERLINNVIILARIKSHVEGKFKAKPNDIYPEAVTSAVNTLTYIQYFEDHEALINIPVIPTILSLTLSVFLKYKARGIATRANDSTCKTSARWNNKTINYFNFFVERSLRELAKFASKWWFVGQVIQESRALSEKLDAKLTFTPQGNSSKRRKYNTKQTRDKLKIQSLLSDEGVMATNPIQPTFITISSPTYYTKLQDTEENLDFIEGYEENEEDGKNDSVFATPEFVNDIRYTNLVAMSEIAPISLSGDDQRQKDDTESGQNVDVAWN</sequence>
<dbReference type="EMBL" id="OZ004256">
    <property type="protein sequence ID" value="CAK7903459.1"/>
    <property type="molecule type" value="Genomic_DNA"/>
</dbReference>
<dbReference type="InterPro" id="IPR001138">
    <property type="entry name" value="Zn2Cys6_DnaBD"/>
</dbReference>
<comment type="subcellular location">
    <subcellularLocation>
        <location evidence="1">Nucleus</location>
    </subcellularLocation>
</comment>
<evidence type="ECO:0000256" key="5">
    <source>
        <dbReference type="SAM" id="MobiDB-lite"/>
    </source>
</evidence>
<name>A0ABP0EEW4_9ASCO</name>
<dbReference type="CDD" id="cd00067">
    <property type="entry name" value="GAL4"/>
    <property type="match status" value="1"/>
</dbReference>
<dbReference type="CDD" id="cd12148">
    <property type="entry name" value="fungal_TF_MHR"/>
    <property type="match status" value="1"/>
</dbReference>
<feature type="compositionally biased region" description="Polar residues" evidence="5">
    <location>
        <begin position="62"/>
        <end position="82"/>
    </location>
</feature>
<feature type="region of interest" description="Disordered" evidence="5">
    <location>
        <begin position="62"/>
        <end position="120"/>
    </location>
</feature>
<dbReference type="InterPro" id="IPR050987">
    <property type="entry name" value="AtrR-like"/>
</dbReference>
<evidence type="ECO:0000256" key="4">
    <source>
        <dbReference type="ARBA" id="ARBA00023242"/>
    </source>
</evidence>
<protein>
    <recommendedName>
        <fullName evidence="8">Zn(2)-C6 fungal-type domain-containing protein</fullName>
    </recommendedName>
</protein>
<dbReference type="PANTHER" id="PTHR46910">
    <property type="entry name" value="TRANSCRIPTION FACTOR PDR1"/>
    <property type="match status" value="1"/>
</dbReference>
<evidence type="ECO:0000313" key="6">
    <source>
        <dbReference type="EMBL" id="CAK7903459.1"/>
    </source>
</evidence>
<keyword evidence="4" id="KW-0539">Nucleus</keyword>
<dbReference type="Proteomes" id="UP001497600">
    <property type="component" value="Chromosome D"/>
</dbReference>
<reference evidence="6 7" key="1">
    <citation type="submission" date="2024-01" db="EMBL/GenBank/DDBJ databases">
        <authorList>
            <consortium name="Genoscope - CEA"/>
            <person name="William W."/>
        </authorList>
    </citation>
    <scope>NUCLEOTIDE SEQUENCE [LARGE SCALE GENOMIC DNA]</scope>
    <source>
        <strain evidence="6 7">29B2s-10</strain>
    </source>
</reference>
<keyword evidence="3" id="KW-0238">DNA-binding</keyword>
<dbReference type="InterPro" id="IPR036864">
    <property type="entry name" value="Zn2-C6_fun-type_DNA-bd_sf"/>
</dbReference>
<accession>A0ABP0EEW4</accession>
<evidence type="ECO:0000256" key="2">
    <source>
        <dbReference type="ARBA" id="ARBA00022723"/>
    </source>
</evidence>
<evidence type="ECO:0000256" key="1">
    <source>
        <dbReference type="ARBA" id="ARBA00004123"/>
    </source>
</evidence>
<keyword evidence="2" id="KW-0479">Metal-binding</keyword>
<keyword evidence="7" id="KW-1185">Reference proteome</keyword>
<evidence type="ECO:0000313" key="7">
    <source>
        <dbReference type="Proteomes" id="UP001497600"/>
    </source>
</evidence>
<evidence type="ECO:0008006" key="8">
    <source>
        <dbReference type="Google" id="ProtNLM"/>
    </source>
</evidence>
<dbReference type="PANTHER" id="PTHR46910:SF3">
    <property type="entry name" value="HALOTOLERANCE PROTEIN 9-RELATED"/>
    <property type="match status" value="1"/>
</dbReference>
<evidence type="ECO:0000256" key="3">
    <source>
        <dbReference type="ARBA" id="ARBA00023125"/>
    </source>
</evidence>
<organism evidence="6 7">
    <name type="scientific">[Candida] anglica</name>
    <dbReference type="NCBI Taxonomy" id="148631"/>
    <lineage>
        <taxon>Eukaryota</taxon>
        <taxon>Fungi</taxon>
        <taxon>Dikarya</taxon>
        <taxon>Ascomycota</taxon>
        <taxon>Saccharomycotina</taxon>
        <taxon>Pichiomycetes</taxon>
        <taxon>Debaryomycetaceae</taxon>
        <taxon>Kurtzmaniella</taxon>
    </lineage>
</organism>
<feature type="region of interest" description="Disordered" evidence="5">
    <location>
        <begin position="897"/>
        <end position="918"/>
    </location>
</feature>
<dbReference type="SUPFAM" id="SSF57701">
    <property type="entry name" value="Zn2/Cys6 DNA-binding domain"/>
    <property type="match status" value="1"/>
</dbReference>
<proteinExistence type="predicted"/>